<dbReference type="PANTHER" id="PTHR41286:SF1">
    <property type="entry name" value="HNH NUCLEASE YAJD-RELATED"/>
    <property type="match status" value="1"/>
</dbReference>
<keyword evidence="2" id="KW-0378">Hydrolase</keyword>
<gene>
    <name evidence="7" type="ORF">P24_09876</name>
</gene>
<organism evidence="7 8">
    <name type="scientific">Oceanibaculum indicum P24</name>
    <dbReference type="NCBI Taxonomy" id="1207063"/>
    <lineage>
        <taxon>Bacteria</taxon>
        <taxon>Pseudomonadati</taxon>
        <taxon>Pseudomonadota</taxon>
        <taxon>Alphaproteobacteria</taxon>
        <taxon>Rhodospirillales</taxon>
        <taxon>Oceanibaculaceae</taxon>
        <taxon>Oceanibaculum</taxon>
    </lineage>
</organism>
<dbReference type="STRING" id="1207063.P24_09876"/>
<feature type="region of interest" description="Disordered" evidence="5">
    <location>
        <begin position="100"/>
        <end position="135"/>
    </location>
</feature>
<dbReference type="Gene3D" id="1.10.30.50">
    <property type="match status" value="1"/>
</dbReference>
<dbReference type="GO" id="GO:0008270">
    <property type="term" value="F:zinc ion binding"/>
    <property type="evidence" value="ECO:0007669"/>
    <property type="project" value="InterPro"/>
</dbReference>
<proteinExistence type="inferred from homology"/>
<dbReference type="InterPro" id="IPR003615">
    <property type="entry name" value="HNH_nuc"/>
</dbReference>
<evidence type="ECO:0000256" key="3">
    <source>
        <dbReference type="ARBA" id="ARBA00038412"/>
    </source>
</evidence>
<feature type="compositionally biased region" description="Basic and acidic residues" evidence="5">
    <location>
        <begin position="27"/>
        <end position="40"/>
    </location>
</feature>
<evidence type="ECO:0000256" key="4">
    <source>
        <dbReference type="ARBA" id="ARBA00040194"/>
    </source>
</evidence>
<evidence type="ECO:0000313" key="7">
    <source>
        <dbReference type="EMBL" id="EKE75520.1"/>
    </source>
</evidence>
<keyword evidence="7" id="KW-0255">Endonuclease</keyword>
<dbReference type="EMBL" id="AMRL01000011">
    <property type="protein sequence ID" value="EKE75520.1"/>
    <property type="molecule type" value="Genomic_DNA"/>
</dbReference>
<sequence length="135" mass="15108">MAFRAPTICSRCRKPRPAGQRCTCTPEPRRPDTGQPDRAKPYSTPEWKALRAQHLKRQPTCQSCGASARMVDHIRPWKGDAALFLDPNNLQSLCHRCHSRKTASHDGGFGNPTEQKPGCDASGRPLDPQHPWNRS</sequence>
<feature type="domain" description="HNH nuclease" evidence="6">
    <location>
        <begin position="49"/>
        <end position="99"/>
    </location>
</feature>
<accession>K2KDY6</accession>
<feature type="region of interest" description="Disordered" evidence="5">
    <location>
        <begin position="13"/>
        <end position="45"/>
    </location>
</feature>
<dbReference type="PANTHER" id="PTHR41286">
    <property type="entry name" value="HNH NUCLEASE YAJD-RELATED"/>
    <property type="match status" value="1"/>
</dbReference>
<dbReference type="Proteomes" id="UP000006746">
    <property type="component" value="Unassembled WGS sequence"/>
</dbReference>
<dbReference type="Pfam" id="PF01844">
    <property type="entry name" value="HNH"/>
    <property type="match status" value="1"/>
</dbReference>
<dbReference type="AlphaFoldDB" id="K2KDY6"/>
<keyword evidence="8" id="KW-1185">Reference proteome</keyword>
<keyword evidence="1" id="KW-0540">Nuclease</keyword>
<evidence type="ECO:0000256" key="2">
    <source>
        <dbReference type="ARBA" id="ARBA00022801"/>
    </source>
</evidence>
<evidence type="ECO:0000313" key="8">
    <source>
        <dbReference type="Proteomes" id="UP000006746"/>
    </source>
</evidence>
<comment type="caution">
    <text evidence="7">The sequence shown here is derived from an EMBL/GenBank/DDBJ whole genome shotgun (WGS) entry which is preliminary data.</text>
</comment>
<dbReference type="eggNOG" id="COG1403">
    <property type="taxonomic scope" value="Bacteria"/>
</dbReference>
<evidence type="ECO:0000256" key="1">
    <source>
        <dbReference type="ARBA" id="ARBA00022722"/>
    </source>
</evidence>
<evidence type="ECO:0000256" key="5">
    <source>
        <dbReference type="SAM" id="MobiDB-lite"/>
    </source>
</evidence>
<dbReference type="GO" id="GO:0004519">
    <property type="term" value="F:endonuclease activity"/>
    <property type="evidence" value="ECO:0007669"/>
    <property type="project" value="UniProtKB-KW"/>
</dbReference>
<dbReference type="GO" id="GO:0016787">
    <property type="term" value="F:hydrolase activity"/>
    <property type="evidence" value="ECO:0007669"/>
    <property type="project" value="UniProtKB-KW"/>
</dbReference>
<dbReference type="RefSeq" id="WP_008944582.1">
    <property type="nucleotide sequence ID" value="NZ_AMRL01000011.1"/>
</dbReference>
<dbReference type="InterPro" id="IPR002711">
    <property type="entry name" value="HNH"/>
</dbReference>
<dbReference type="CDD" id="cd00085">
    <property type="entry name" value="HNHc"/>
    <property type="match status" value="1"/>
</dbReference>
<dbReference type="GO" id="GO:0003676">
    <property type="term" value="F:nucleic acid binding"/>
    <property type="evidence" value="ECO:0007669"/>
    <property type="project" value="InterPro"/>
</dbReference>
<evidence type="ECO:0000259" key="6">
    <source>
        <dbReference type="SMART" id="SM00507"/>
    </source>
</evidence>
<protein>
    <recommendedName>
        <fullName evidence="4">Putative HNH nuclease YajD</fullName>
    </recommendedName>
</protein>
<dbReference type="GO" id="GO:0005829">
    <property type="term" value="C:cytosol"/>
    <property type="evidence" value="ECO:0007669"/>
    <property type="project" value="TreeGrafter"/>
</dbReference>
<dbReference type="SMART" id="SM00507">
    <property type="entry name" value="HNHc"/>
    <property type="match status" value="1"/>
</dbReference>
<comment type="similarity">
    <text evidence="3">Belongs to the HNH nuclease family.</text>
</comment>
<reference evidence="7 8" key="1">
    <citation type="journal article" date="2012" name="J. Bacteriol.">
        <title>Genome Sequence of Oceanibaculum indicum Type Strain P24.</title>
        <authorList>
            <person name="Lai Q."/>
            <person name="Shao Z."/>
        </authorList>
    </citation>
    <scope>NUCLEOTIDE SEQUENCE [LARGE SCALE GENOMIC DNA]</scope>
    <source>
        <strain evidence="7 8">P24</strain>
    </source>
</reference>
<name>K2KDY6_9PROT</name>